<comment type="caution">
    <text evidence="11">The sequence shown here is derived from an EMBL/GenBank/DDBJ whole genome shotgun (WGS) entry which is preliminary data.</text>
</comment>
<evidence type="ECO:0000256" key="10">
    <source>
        <dbReference type="HAMAP-Rule" id="MF_00366"/>
    </source>
</evidence>
<comment type="catalytic activity">
    <reaction evidence="9 10">
        <text>RNA(n) + a ribonucleoside 5'-triphosphate = RNA(n+1) + diphosphate</text>
        <dbReference type="Rhea" id="RHEA:21248"/>
        <dbReference type="Rhea" id="RHEA-COMP:14527"/>
        <dbReference type="Rhea" id="RHEA-COMP:17342"/>
        <dbReference type="ChEBI" id="CHEBI:33019"/>
        <dbReference type="ChEBI" id="CHEBI:61557"/>
        <dbReference type="ChEBI" id="CHEBI:140395"/>
        <dbReference type="EC" id="2.7.7.6"/>
    </reaction>
</comment>
<evidence type="ECO:0000256" key="3">
    <source>
        <dbReference type="ARBA" id="ARBA00013725"/>
    </source>
</evidence>
<dbReference type="InterPro" id="IPR036161">
    <property type="entry name" value="RPB6/omega-like_sf"/>
</dbReference>
<evidence type="ECO:0000256" key="5">
    <source>
        <dbReference type="ARBA" id="ARBA00022679"/>
    </source>
</evidence>
<comment type="function">
    <text evidence="10">Promotes RNA polymerase assembly. Latches the N- and C-terminal regions of the beta' subunit thereby facilitating its interaction with the beta and alpha subunits.</text>
</comment>
<dbReference type="InterPro" id="IPR003716">
    <property type="entry name" value="DNA-dir_RNA_pol_omega"/>
</dbReference>
<reference evidence="11 12" key="1">
    <citation type="submission" date="2019-08" db="EMBL/GenBank/DDBJ databases">
        <title>In-depth cultivation of the pig gut microbiome towards novel bacterial diversity and tailored functional studies.</title>
        <authorList>
            <person name="Wylensek D."/>
            <person name="Hitch T.C.A."/>
            <person name="Clavel T."/>
        </authorList>
    </citation>
    <scope>NUCLEOTIDE SEQUENCE [LARGE SCALE GENOMIC DNA]</scope>
    <source>
        <strain evidence="11 12">WCA-380-WT-2B</strain>
    </source>
</reference>
<dbReference type="HAMAP" id="MF_00366">
    <property type="entry name" value="RNApol_bact_RpoZ"/>
    <property type="match status" value="1"/>
</dbReference>
<keyword evidence="7 10" id="KW-0804">Transcription</keyword>
<accession>A0A6N7VSA4</accession>
<evidence type="ECO:0000313" key="11">
    <source>
        <dbReference type="EMBL" id="MSS76934.1"/>
    </source>
</evidence>
<dbReference type="GO" id="GO:0006351">
    <property type="term" value="P:DNA-templated transcription"/>
    <property type="evidence" value="ECO:0007669"/>
    <property type="project" value="UniProtKB-UniRule"/>
</dbReference>
<dbReference type="EC" id="2.7.7.6" evidence="2 10"/>
<evidence type="ECO:0000256" key="7">
    <source>
        <dbReference type="ARBA" id="ARBA00023163"/>
    </source>
</evidence>
<name>A0A6N7VSA4_9FIRM</name>
<sequence>MNNPSFKELSNISSSRYEICMMCAKRARRIVNGSDLLTKDKEAKPVTQALHEIMEGKVRKYD</sequence>
<dbReference type="Pfam" id="PF01192">
    <property type="entry name" value="RNA_pol_Rpb6"/>
    <property type="match status" value="1"/>
</dbReference>
<keyword evidence="12" id="KW-1185">Reference proteome</keyword>
<comment type="subunit">
    <text evidence="10">The RNAP catalytic core consists of 2 alpha, 1 beta, 1 beta' and 1 omega subunit. When a sigma factor is associated with the core the holoenzyme is formed, which can initiate transcription.</text>
</comment>
<dbReference type="Gene3D" id="3.90.940.10">
    <property type="match status" value="1"/>
</dbReference>
<dbReference type="SMART" id="SM01409">
    <property type="entry name" value="RNA_pol_Rpb6"/>
    <property type="match status" value="1"/>
</dbReference>
<evidence type="ECO:0000256" key="8">
    <source>
        <dbReference type="ARBA" id="ARBA00029924"/>
    </source>
</evidence>
<keyword evidence="6 10" id="KW-0548">Nucleotidyltransferase</keyword>
<gene>
    <name evidence="10" type="primary">rpoZ</name>
    <name evidence="11" type="ORF">FYJ26_00530</name>
</gene>
<dbReference type="GO" id="GO:0000428">
    <property type="term" value="C:DNA-directed RNA polymerase complex"/>
    <property type="evidence" value="ECO:0007669"/>
    <property type="project" value="UniProtKB-KW"/>
</dbReference>
<evidence type="ECO:0000256" key="6">
    <source>
        <dbReference type="ARBA" id="ARBA00022695"/>
    </source>
</evidence>
<evidence type="ECO:0000256" key="1">
    <source>
        <dbReference type="ARBA" id="ARBA00006711"/>
    </source>
</evidence>
<dbReference type="GO" id="GO:0003677">
    <property type="term" value="F:DNA binding"/>
    <property type="evidence" value="ECO:0007669"/>
    <property type="project" value="UniProtKB-UniRule"/>
</dbReference>
<dbReference type="NCBIfam" id="TIGR00690">
    <property type="entry name" value="rpoZ"/>
    <property type="match status" value="1"/>
</dbReference>
<dbReference type="AlphaFoldDB" id="A0A6N7VSA4"/>
<evidence type="ECO:0000256" key="2">
    <source>
        <dbReference type="ARBA" id="ARBA00012418"/>
    </source>
</evidence>
<dbReference type="SUPFAM" id="SSF63562">
    <property type="entry name" value="RPB6/omega subunit-like"/>
    <property type="match status" value="1"/>
</dbReference>
<dbReference type="EMBL" id="VULQ01000001">
    <property type="protein sequence ID" value="MSS76934.1"/>
    <property type="molecule type" value="Genomic_DNA"/>
</dbReference>
<proteinExistence type="inferred from homology"/>
<keyword evidence="5 10" id="KW-0808">Transferase</keyword>
<dbReference type="RefSeq" id="WP_154538789.1">
    <property type="nucleotide sequence ID" value="NZ_JAXDSU010000017.1"/>
</dbReference>
<evidence type="ECO:0000256" key="9">
    <source>
        <dbReference type="ARBA" id="ARBA00048552"/>
    </source>
</evidence>
<protein>
    <recommendedName>
        <fullName evidence="3 10">DNA-directed RNA polymerase subunit omega</fullName>
        <shortName evidence="10">RNAP omega subunit</shortName>
        <ecNumber evidence="2 10">2.7.7.6</ecNumber>
    </recommendedName>
    <alternativeName>
        <fullName evidence="10">RNA polymerase omega subunit</fullName>
    </alternativeName>
    <alternativeName>
        <fullName evidence="8 10">Transcriptase subunit omega</fullName>
    </alternativeName>
</protein>
<organism evidence="11 12">
    <name type="scientific">Anaerococcus porci</name>
    <dbReference type="NCBI Taxonomy" id="2652269"/>
    <lineage>
        <taxon>Bacteria</taxon>
        <taxon>Bacillati</taxon>
        <taxon>Bacillota</taxon>
        <taxon>Tissierellia</taxon>
        <taxon>Tissierellales</taxon>
        <taxon>Peptoniphilaceae</taxon>
        <taxon>Anaerococcus</taxon>
    </lineage>
</organism>
<evidence type="ECO:0000256" key="4">
    <source>
        <dbReference type="ARBA" id="ARBA00022478"/>
    </source>
</evidence>
<dbReference type="Proteomes" id="UP000441925">
    <property type="component" value="Unassembled WGS sequence"/>
</dbReference>
<dbReference type="GO" id="GO:0003899">
    <property type="term" value="F:DNA-directed RNA polymerase activity"/>
    <property type="evidence" value="ECO:0007669"/>
    <property type="project" value="UniProtKB-UniRule"/>
</dbReference>
<evidence type="ECO:0000313" key="12">
    <source>
        <dbReference type="Proteomes" id="UP000441925"/>
    </source>
</evidence>
<comment type="similarity">
    <text evidence="1 10">Belongs to the RNA polymerase subunit omega family.</text>
</comment>
<keyword evidence="4 10" id="KW-0240">DNA-directed RNA polymerase</keyword>
<dbReference type="InterPro" id="IPR006110">
    <property type="entry name" value="Pol_omega/Rpo6/RPB6"/>
</dbReference>